<evidence type="ECO:0000313" key="2">
    <source>
        <dbReference type="Proteomes" id="UP001140066"/>
    </source>
</evidence>
<organism evidence="1 2">
    <name type="scientific">Coemansia linderi</name>
    <dbReference type="NCBI Taxonomy" id="2663919"/>
    <lineage>
        <taxon>Eukaryota</taxon>
        <taxon>Fungi</taxon>
        <taxon>Fungi incertae sedis</taxon>
        <taxon>Zoopagomycota</taxon>
        <taxon>Kickxellomycotina</taxon>
        <taxon>Kickxellomycetes</taxon>
        <taxon>Kickxellales</taxon>
        <taxon>Kickxellaceae</taxon>
        <taxon>Coemansia</taxon>
    </lineage>
</organism>
<proteinExistence type="predicted"/>
<evidence type="ECO:0000313" key="1">
    <source>
        <dbReference type="EMBL" id="KAJ2788464.1"/>
    </source>
</evidence>
<keyword evidence="2" id="KW-1185">Reference proteome</keyword>
<accession>A0ACC1KE80</accession>
<dbReference type="EMBL" id="JANBUK010000851">
    <property type="protein sequence ID" value="KAJ2788464.1"/>
    <property type="molecule type" value="Genomic_DNA"/>
</dbReference>
<gene>
    <name evidence="1" type="ORF">GGI18_002937</name>
</gene>
<dbReference type="Proteomes" id="UP001140066">
    <property type="component" value="Unassembled WGS sequence"/>
</dbReference>
<sequence>MPTFAQFATTEVQKSALVSQFISTYELSSRKALPSSELRQLQEELERMSARATARVSQLEQ</sequence>
<reference evidence="1" key="1">
    <citation type="submission" date="2022-07" db="EMBL/GenBank/DDBJ databases">
        <title>Phylogenomic reconstructions and comparative analyses of Kickxellomycotina fungi.</title>
        <authorList>
            <person name="Reynolds N.K."/>
            <person name="Stajich J.E."/>
            <person name="Barry K."/>
            <person name="Grigoriev I.V."/>
            <person name="Crous P."/>
            <person name="Smith M.E."/>
        </authorList>
    </citation>
    <scope>NUCLEOTIDE SEQUENCE</scope>
    <source>
        <strain evidence="1">BCRC 34191</strain>
    </source>
</reference>
<comment type="caution">
    <text evidence="1">The sequence shown here is derived from an EMBL/GenBank/DDBJ whole genome shotgun (WGS) entry which is preliminary data.</text>
</comment>
<protein>
    <submittedName>
        <fullName evidence="1">Uncharacterized protein</fullName>
    </submittedName>
</protein>
<feature type="non-terminal residue" evidence="1">
    <location>
        <position position="61"/>
    </location>
</feature>
<name>A0ACC1KE80_9FUNG</name>